<feature type="region of interest" description="Disordered" evidence="1">
    <location>
        <begin position="31"/>
        <end position="78"/>
    </location>
</feature>
<dbReference type="Ensembl" id="ENSORLT00020006367.1">
    <property type="protein sequence ID" value="ENSORLP00020024673.1"/>
    <property type="gene ID" value="ENSORLG00020000129.1"/>
</dbReference>
<dbReference type="Proteomes" id="UP000265180">
    <property type="component" value="Chromosome 17"/>
</dbReference>
<evidence type="ECO:0000313" key="3">
    <source>
        <dbReference type="Proteomes" id="UP000265180"/>
    </source>
</evidence>
<reference evidence="2" key="4">
    <citation type="submission" date="2025-09" db="UniProtKB">
        <authorList>
            <consortium name="Ensembl"/>
        </authorList>
    </citation>
    <scope>IDENTIFICATION</scope>
    <source>
        <strain evidence="2">HNI</strain>
    </source>
</reference>
<reference evidence="2" key="3">
    <citation type="submission" date="2025-08" db="UniProtKB">
        <authorList>
            <consortium name="Ensembl"/>
        </authorList>
    </citation>
    <scope>IDENTIFICATION</scope>
    <source>
        <strain evidence="2">HNI</strain>
    </source>
</reference>
<evidence type="ECO:0000313" key="2">
    <source>
        <dbReference type="Ensembl" id="ENSORLP00020024673.1"/>
    </source>
</evidence>
<organism evidence="2 3">
    <name type="scientific">Oryzias latipes</name>
    <name type="common">Japanese rice fish</name>
    <name type="synonym">Japanese killifish</name>
    <dbReference type="NCBI Taxonomy" id="8090"/>
    <lineage>
        <taxon>Eukaryota</taxon>
        <taxon>Metazoa</taxon>
        <taxon>Chordata</taxon>
        <taxon>Craniata</taxon>
        <taxon>Vertebrata</taxon>
        <taxon>Euteleostomi</taxon>
        <taxon>Actinopterygii</taxon>
        <taxon>Neopterygii</taxon>
        <taxon>Teleostei</taxon>
        <taxon>Neoteleostei</taxon>
        <taxon>Acanthomorphata</taxon>
        <taxon>Ovalentaria</taxon>
        <taxon>Atherinomorphae</taxon>
        <taxon>Beloniformes</taxon>
        <taxon>Adrianichthyidae</taxon>
        <taxon>Oryziinae</taxon>
        <taxon>Oryzias</taxon>
    </lineage>
</organism>
<accession>A0A3P9LVI8</accession>
<proteinExistence type="predicted"/>
<dbReference type="AlphaFoldDB" id="A0A3P9LVI8"/>
<evidence type="ECO:0000256" key="1">
    <source>
        <dbReference type="SAM" id="MobiDB-lite"/>
    </source>
</evidence>
<protein>
    <submittedName>
        <fullName evidence="2">Uncharacterized protein</fullName>
    </submittedName>
</protein>
<name>A0A3P9LVI8_ORYLA</name>
<reference evidence="2 3" key="2">
    <citation type="submission" date="2017-04" db="EMBL/GenBank/DDBJ databases">
        <title>CpG methylation of centromeres and impact of large insertions on vertebrate speciation.</title>
        <authorList>
            <person name="Ichikawa K."/>
            <person name="Yoshimura J."/>
            <person name="Morishita S."/>
        </authorList>
    </citation>
    <scope>NUCLEOTIDE SEQUENCE</scope>
    <source>
        <strain evidence="2 3">HNI</strain>
    </source>
</reference>
<sequence>MKTPMRHGIAVLLVLLLCASLFLVYNGSFYSASRGANDTRSRPNEQQRRPTEAPTTVAKPHPPVLQGYSGIIDHKVSR</sequence>
<reference key="1">
    <citation type="journal article" date="2007" name="Nature">
        <title>The medaka draft genome and insights into vertebrate genome evolution.</title>
        <authorList>
            <person name="Kasahara M."/>
            <person name="Naruse K."/>
            <person name="Sasaki S."/>
            <person name="Nakatani Y."/>
            <person name="Qu W."/>
            <person name="Ahsan B."/>
            <person name="Yamada T."/>
            <person name="Nagayasu Y."/>
            <person name="Doi K."/>
            <person name="Kasai Y."/>
            <person name="Jindo T."/>
            <person name="Kobayashi D."/>
            <person name="Shimada A."/>
            <person name="Toyoda A."/>
            <person name="Kuroki Y."/>
            <person name="Fujiyama A."/>
            <person name="Sasaki T."/>
            <person name="Shimizu A."/>
            <person name="Asakawa S."/>
            <person name="Shimizu N."/>
            <person name="Hashimoto S."/>
            <person name="Yang J."/>
            <person name="Lee Y."/>
            <person name="Matsushima K."/>
            <person name="Sugano S."/>
            <person name="Sakaizumi M."/>
            <person name="Narita T."/>
            <person name="Ohishi K."/>
            <person name="Haga S."/>
            <person name="Ohta F."/>
            <person name="Nomoto H."/>
            <person name="Nogata K."/>
            <person name="Morishita T."/>
            <person name="Endo T."/>
            <person name="Shin-I T."/>
            <person name="Takeda H."/>
            <person name="Morishita S."/>
            <person name="Kohara Y."/>
        </authorList>
    </citation>
    <scope>NUCLEOTIDE SEQUENCE [LARGE SCALE GENOMIC DNA]</scope>
    <source>
        <strain>Hd-rR</strain>
    </source>
</reference>
<feature type="compositionally biased region" description="Basic and acidic residues" evidence="1">
    <location>
        <begin position="37"/>
        <end position="51"/>
    </location>
</feature>